<reference evidence="1" key="1">
    <citation type="journal article" date="2014" name="Genome Announc.">
        <title>Draft Genome Sequences of Marine Flavobacterium Algibacter lectus Strains SS8 and NR4.</title>
        <authorList>
            <person name="Takatani N."/>
            <person name="Nakanishi M."/>
            <person name="Meirelles P."/>
            <person name="Mino S."/>
            <person name="Suda W."/>
            <person name="Oshima K."/>
            <person name="Hattori M."/>
            <person name="Ohkuma M."/>
            <person name="Hosokawa M."/>
            <person name="Miyashita K."/>
            <person name="Thompson F.L."/>
            <person name="Niwa A."/>
            <person name="Sawabe T."/>
            <person name="Sawabe T."/>
        </authorList>
    </citation>
    <scope>NUCLEOTIDE SEQUENCE [LARGE SCALE GENOMIC DNA]</scope>
    <source>
        <strain evidence="1">JCM 19274</strain>
    </source>
</reference>
<gene>
    <name evidence="1" type="ORF">JCM19274_2777</name>
</gene>
<comment type="caution">
    <text evidence="1">The sequence shown here is derived from an EMBL/GenBank/DDBJ whole genome shotgun (WGS) entry which is preliminary data.</text>
</comment>
<dbReference type="EMBL" id="BBNU01000021">
    <property type="protein sequence ID" value="GAL82066.1"/>
    <property type="molecule type" value="Genomic_DNA"/>
</dbReference>
<evidence type="ECO:0000313" key="2">
    <source>
        <dbReference type="Proteomes" id="UP000029643"/>
    </source>
</evidence>
<accession>A0A090WYM6</accession>
<evidence type="ECO:0000313" key="1">
    <source>
        <dbReference type="EMBL" id="GAL82066.1"/>
    </source>
</evidence>
<organism evidence="1 2">
    <name type="scientific">Algibacter lectus</name>
    <dbReference type="NCBI Taxonomy" id="221126"/>
    <lineage>
        <taxon>Bacteria</taxon>
        <taxon>Pseudomonadati</taxon>
        <taxon>Bacteroidota</taxon>
        <taxon>Flavobacteriia</taxon>
        <taxon>Flavobacteriales</taxon>
        <taxon>Flavobacteriaceae</taxon>
        <taxon>Algibacter</taxon>
    </lineage>
</organism>
<dbReference type="Proteomes" id="UP000029643">
    <property type="component" value="Unassembled WGS sequence"/>
</dbReference>
<dbReference type="AlphaFoldDB" id="A0A090WYM6"/>
<protein>
    <submittedName>
        <fullName evidence="1">Uncharacterized protein</fullName>
    </submittedName>
</protein>
<sequence>MFFPKGKYFINTANDDQSIIEIKSSNIIFRGEGIGENGTVLFFDKDLPPNRS</sequence>
<name>A0A090WYM6_9FLAO</name>
<proteinExistence type="predicted"/>